<keyword evidence="2" id="KW-1185">Reference proteome</keyword>
<sequence>MERSWRGVFESEQFKQWSASVAKAFKKKSELGDLAMVSTMTRRFSDDAVKNLIVAAKQASTTRDFAKRSEKAQLKYWINEGKTADDVFKLDQVDDLLGSSMLSTWMSYMTLLGKNRNKTLFAVLKERNTDEVLPMLIVAAKSESKKAHIARGLENVQIKY</sequence>
<accession>A0A9W7D8K4</accession>
<dbReference type="EMBL" id="BSXW01012426">
    <property type="protein sequence ID" value="GMF64666.1"/>
    <property type="molecule type" value="Genomic_DNA"/>
</dbReference>
<dbReference type="Proteomes" id="UP001165083">
    <property type="component" value="Unassembled WGS sequence"/>
</dbReference>
<proteinExistence type="predicted"/>
<evidence type="ECO:0000313" key="1">
    <source>
        <dbReference type="EMBL" id="GMF64666.1"/>
    </source>
</evidence>
<dbReference type="AlphaFoldDB" id="A0A9W7D8K4"/>
<reference evidence="1" key="1">
    <citation type="submission" date="2023-04" db="EMBL/GenBank/DDBJ databases">
        <title>Phytophthora lilii NBRC 32176.</title>
        <authorList>
            <person name="Ichikawa N."/>
            <person name="Sato H."/>
            <person name="Tonouchi N."/>
        </authorList>
    </citation>
    <scope>NUCLEOTIDE SEQUENCE</scope>
    <source>
        <strain evidence="1">NBRC 32176</strain>
    </source>
</reference>
<comment type="caution">
    <text evidence="1">The sequence shown here is derived from an EMBL/GenBank/DDBJ whole genome shotgun (WGS) entry which is preliminary data.</text>
</comment>
<organism evidence="1 2">
    <name type="scientific">Phytophthora lilii</name>
    <dbReference type="NCBI Taxonomy" id="2077276"/>
    <lineage>
        <taxon>Eukaryota</taxon>
        <taxon>Sar</taxon>
        <taxon>Stramenopiles</taxon>
        <taxon>Oomycota</taxon>
        <taxon>Peronosporomycetes</taxon>
        <taxon>Peronosporales</taxon>
        <taxon>Peronosporaceae</taxon>
        <taxon>Phytophthora</taxon>
    </lineage>
</organism>
<gene>
    <name evidence="1" type="ORF">Plil01_001744500</name>
</gene>
<dbReference type="OrthoDB" id="98185at2759"/>
<evidence type="ECO:0000313" key="2">
    <source>
        <dbReference type="Proteomes" id="UP001165083"/>
    </source>
</evidence>
<protein>
    <submittedName>
        <fullName evidence="1">Unnamed protein product</fullName>
    </submittedName>
</protein>
<name>A0A9W7D8K4_9STRA</name>